<dbReference type="EMBL" id="JAVREH010000011">
    <property type="protein sequence ID" value="MDT0261885.1"/>
    <property type="molecule type" value="Genomic_DNA"/>
</dbReference>
<dbReference type="InterPro" id="IPR023801">
    <property type="entry name" value="His_deacetylse_dom"/>
</dbReference>
<dbReference type="Gene3D" id="3.40.800.20">
    <property type="entry name" value="Histone deacetylase domain"/>
    <property type="match status" value="1"/>
</dbReference>
<keyword evidence="4" id="KW-0006">Acetoin catabolism</keyword>
<organism evidence="6 7">
    <name type="scientific">Jatrophihabitans lederbergiae</name>
    <dbReference type="NCBI Taxonomy" id="3075547"/>
    <lineage>
        <taxon>Bacteria</taxon>
        <taxon>Bacillati</taxon>
        <taxon>Actinomycetota</taxon>
        <taxon>Actinomycetes</taxon>
        <taxon>Jatrophihabitantales</taxon>
        <taxon>Jatrophihabitantaceae</taxon>
        <taxon>Jatrophihabitans</taxon>
    </lineage>
</organism>
<evidence type="ECO:0000313" key="7">
    <source>
        <dbReference type="Proteomes" id="UP001183176"/>
    </source>
</evidence>
<keyword evidence="7" id="KW-1185">Reference proteome</keyword>
<dbReference type="InterPro" id="IPR000286">
    <property type="entry name" value="HDACs"/>
</dbReference>
<evidence type="ECO:0000313" key="6">
    <source>
        <dbReference type="EMBL" id="MDT0261885.1"/>
    </source>
</evidence>
<sequence length="407" mass="43127">MGSERETGSDQMFSRGTAGCAATFVWGDGYLGYDFGEHPMTPVRLDLTVSLARELGVLDHLTVIEPHPADRAQLLEVHSPDYLDAISAASADPGYVGFGLGSADNPVFEGMFEAASLIAGGSRMAALDVWSGRSQHAVNIAGGLHHAMRDSAAGFCVINDVVVAIRALLDAGAQRIAYVDIDVHHGDGVQAAFYDDPRVLTLSVHQDPRTLYPGTGTATETGTGAGEGTAVNLAVPPGTADDGWLRAFNAVVPSAVTAFRPEILVTQCGCDTHHEDPLADLALTVDGQRAAYAALHQLAHRAAAGKWLALGGGGYGALRCVPRTWTHLLAEVSGRPLRPDTEIPPSWSRNLRSRGVTTTLPETMGEGRTPAPELWMPGGESWLDRSIWATRNASFPLLGLDPQDPRD</sequence>
<dbReference type="InterPro" id="IPR023696">
    <property type="entry name" value="Ureohydrolase_dom_sf"/>
</dbReference>
<reference evidence="7" key="1">
    <citation type="submission" date="2023-07" db="EMBL/GenBank/DDBJ databases">
        <title>30 novel species of actinomycetes from the DSMZ collection.</title>
        <authorList>
            <person name="Nouioui I."/>
        </authorList>
    </citation>
    <scope>NUCLEOTIDE SEQUENCE [LARGE SCALE GENOMIC DNA]</scope>
    <source>
        <strain evidence="7">DSM 44399</strain>
    </source>
</reference>
<evidence type="ECO:0000256" key="3">
    <source>
        <dbReference type="ARBA" id="ARBA00020218"/>
    </source>
</evidence>
<dbReference type="Proteomes" id="UP001183176">
    <property type="component" value="Unassembled WGS sequence"/>
</dbReference>
<evidence type="ECO:0000256" key="4">
    <source>
        <dbReference type="ARBA" id="ARBA00022627"/>
    </source>
</evidence>
<dbReference type="Pfam" id="PF00850">
    <property type="entry name" value="Hist_deacetyl"/>
    <property type="match status" value="1"/>
</dbReference>
<name>A0ABU2JA69_9ACTN</name>
<evidence type="ECO:0000256" key="1">
    <source>
        <dbReference type="ARBA" id="ARBA00005101"/>
    </source>
</evidence>
<protein>
    <recommendedName>
        <fullName evidence="3">Acetoin utilization protein AcuC</fullName>
    </recommendedName>
</protein>
<accession>A0ABU2JA69</accession>
<dbReference type="PRINTS" id="PR01270">
    <property type="entry name" value="HDASUPER"/>
</dbReference>
<dbReference type="SUPFAM" id="SSF52768">
    <property type="entry name" value="Arginase/deacetylase"/>
    <property type="match status" value="1"/>
</dbReference>
<dbReference type="InterPro" id="IPR003085">
    <property type="entry name" value="AcuC"/>
</dbReference>
<evidence type="ECO:0000256" key="2">
    <source>
        <dbReference type="ARBA" id="ARBA00005947"/>
    </source>
</evidence>
<comment type="similarity">
    <text evidence="2">Belongs to the histone deacetylase family.</text>
</comment>
<feature type="domain" description="Histone deacetylase" evidence="5">
    <location>
        <begin position="38"/>
        <end position="330"/>
    </location>
</feature>
<dbReference type="PANTHER" id="PTHR10625">
    <property type="entry name" value="HISTONE DEACETYLASE HDAC1-RELATED"/>
    <property type="match status" value="1"/>
</dbReference>
<comment type="pathway">
    <text evidence="1">Ketone degradation; acetoin degradation.</text>
</comment>
<evidence type="ECO:0000259" key="5">
    <source>
        <dbReference type="Pfam" id="PF00850"/>
    </source>
</evidence>
<dbReference type="InterPro" id="IPR037138">
    <property type="entry name" value="His_deacetylse_dom_sf"/>
</dbReference>
<comment type="caution">
    <text evidence="6">The sequence shown here is derived from an EMBL/GenBank/DDBJ whole genome shotgun (WGS) entry which is preliminary data.</text>
</comment>
<gene>
    <name evidence="6" type="ORF">RM423_10805</name>
</gene>
<dbReference type="PANTHER" id="PTHR10625:SF10">
    <property type="entry name" value="HISTONE DEACETYLASE HDAC1"/>
    <property type="match status" value="1"/>
</dbReference>
<dbReference type="CDD" id="cd09994">
    <property type="entry name" value="HDAC_AcuC_like"/>
    <property type="match status" value="1"/>
</dbReference>
<proteinExistence type="inferred from homology"/>